<proteinExistence type="predicted"/>
<dbReference type="EMBL" id="FN543107">
    <property type="protein sequence ID" value="CBA32123.1"/>
    <property type="molecule type" value="Genomic_DNA"/>
</dbReference>
<dbReference type="Gene3D" id="2.40.160.170">
    <property type="match status" value="1"/>
</dbReference>
<accession>C9YEP9</accession>
<name>C9YEP9_CURXX</name>
<gene>
    <name evidence="1" type="ORF">Csp_D30550</name>
</gene>
<reference evidence="1" key="1">
    <citation type="journal article" date="2010" name="Nature">
        <title>The Dynamic genome of Hydra.</title>
        <authorList>
            <person name="Chapman J.A."/>
            <person name="Kirkness E.F."/>
            <person name="Simakov O."/>
            <person name="Hampson S.E."/>
            <person name="Mitros T."/>
            <person name="Weinmaier T."/>
            <person name="Rattei T."/>
            <person name="Balasubramanian P.G."/>
            <person name="Borman J."/>
            <person name="Busam D."/>
            <person name="Disbennett K."/>
            <person name="Pfannkoch C."/>
            <person name="Sumin N."/>
            <person name="Sutton G."/>
            <person name="Viswanathan L."/>
            <person name="Walenz B."/>
            <person name="Goodstein D.M."/>
            <person name="Hellsten U."/>
            <person name="Kawashima T."/>
            <person name="Prochnik S.E."/>
            <person name="Putnam N.H."/>
            <person name="Shu S."/>
            <person name="Blumberg B."/>
            <person name="Dana C.E."/>
            <person name="Gee L."/>
            <person name="Kibler D.F."/>
            <person name="Law L."/>
            <person name="Lindgens D."/>
            <person name="Martinez D.E."/>
            <person name="Peng J."/>
            <person name="Wigge P.A."/>
            <person name="Bertulat B."/>
            <person name="Guder C."/>
            <person name="Nakamura Y."/>
            <person name="Ozbek S."/>
            <person name="Watanabe H."/>
            <person name="Khalturin K."/>
            <person name="Hemmrich G."/>
            <person name="Franke A."/>
            <person name="Augustin R."/>
            <person name="Fraune S."/>
            <person name="Hayakawa E."/>
            <person name="Hayakawa S."/>
            <person name="Hirose M."/>
            <person name="Hwang J."/>
            <person name="Ikeo K."/>
            <person name="Nishimiya-Fujisawa C."/>
            <person name="Ogura A."/>
            <person name="Takahashi T."/>
            <person name="Steinmetz P.R."/>
            <person name="Zhang X."/>
            <person name="Aufschnaiter R."/>
            <person name="Eder M.K."/>
            <person name="Gorny A.K."/>
            <person name="Salvenmoser W."/>
            <person name="Heimberg A.M."/>
            <person name="Wheeler B.M."/>
            <person name="Peterson K.J."/>
            <person name="Boettger A."/>
            <person name="Tischler P."/>
            <person name="Wolf A."/>
            <person name="Gojobori T."/>
            <person name="Remington K.A."/>
            <person name="Strausberg R.L."/>
            <person name="Venter J."/>
            <person name="Technau U."/>
            <person name="Hobmayer B."/>
            <person name="Bosch T.C."/>
            <person name="Holstein T.W."/>
            <person name="Fujisawa T."/>
            <person name="Bode H.R."/>
            <person name="David C.N."/>
            <person name="Rokhsar D.S."/>
            <person name="Steele R.E."/>
        </authorList>
    </citation>
    <scope>NUCLEOTIDE SEQUENCE</scope>
</reference>
<dbReference type="AlphaFoldDB" id="C9YEP9"/>
<organism evidence="1">
    <name type="scientific">Curvibacter symbiont subsp. Hydra magnipapillata</name>
    <dbReference type="NCBI Taxonomy" id="667019"/>
    <lineage>
        <taxon>Bacteria</taxon>
        <taxon>Pseudomonadati</taxon>
        <taxon>Pseudomonadota</taxon>
        <taxon>Betaproteobacteria</taxon>
        <taxon>Burkholderiales</taxon>
        <taxon>Comamonadaceae</taxon>
        <taxon>Curvibacter</taxon>
    </lineage>
</organism>
<evidence type="ECO:0008006" key="2">
    <source>
        <dbReference type="Google" id="ProtNLM"/>
    </source>
</evidence>
<evidence type="ECO:0000313" key="1">
    <source>
        <dbReference type="EMBL" id="CBA32123.1"/>
    </source>
</evidence>
<protein>
    <recommendedName>
        <fullName evidence="2">Outer membrane protein domain-containing protein</fullName>
    </recommendedName>
</protein>
<sequence length="193" mass="20104">MAHAGDTGTVYTQLGTNGIGIGYAASVSDDWAVRGQINALPKQSFSGDVGDFGSTSKLTIDINWSSVQLVGDWYPGDGGFRLSGGLVFNNNKINISGTGDVNGKTATVDAKIKMSDSVAPYVGIGYSTRPKAAKGFGFNYDLGVMFQNPKSTLTATGAGVTQADIDAQNVKVQDAINKLKVMPVFGIGVSYAF</sequence>